<proteinExistence type="predicted"/>
<accession>A0ABV0TUR7</accession>
<feature type="non-terminal residue" evidence="1">
    <location>
        <position position="1"/>
    </location>
</feature>
<gene>
    <name evidence="1" type="ORF">ILYODFUR_014886</name>
</gene>
<evidence type="ECO:0000313" key="1">
    <source>
        <dbReference type="EMBL" id="MEQ2236655.1"/>
    </source>
</evidence>
<protein>
    <submittedName>
        <fullName evidence="1">Uncharacterized protein</fullName>
    </submittedName>
</protein>
<dbReference type="Proteomes" id="UP001482620">
    <property type="component" value="Unassembled WGS sequence"/>
</dbReference>
<organism evidence="1 2">
    <name type="scientific">Ilyodon furcidens</name>
    <name type="common">goldbreast splitfin</name>
    <dbReference type="NCBI Taxonomy" id="33524"/>
    <lineage>
        <taxon>Eukaryota</taxon>
        <taxon>Metazoa</taxon>
        <taxon>Chordata</taxon>
        <taxon>Craniata</taxon>
        <taxon>Vertebrata</taxon>
        <taxon>Euteleostomi</taxon>
        <taxon>Actinopterygii</taxon>
        <taxon>Neopterygii</taxon>
        <taxon>Teleostei</taxon>
        <taxon>Neoteleostei</taxon>
        <taxon>Acanthomorphata</taxon>
        <taxon>Ovalentaria</taxon>
        <taxon>Atherinomorphae</taxon>
        <taxon>Cyprinodontiformes</taxon>
        <taxon>Goodeidae</taxon>
        <taxon>Ilyodon</taxon>
    </lineage>
</organism>
<evidence type="ECO:0000313" key="2">
    <source>
        <dbReference type="Proteomes" id="UP001482620"/>
    </source>
</evidence>
<reference evidence="1 2" key="1">
    <citation type="submission" date="2021-06" db="EMBL/GenBank/DDBJ databases">
        <authorList>
            <person name="Palmer J.M."/>
        </authorList>
    </citation>
    <scope>NUCLEOTIDE SEQUENCE [LARGE SCALE GENOMIC DNA]</scope>
    <source>
        <strain evidence="2">if_2019</strain>
        <tissue evidence="1">Muscle</tissue>
    </source>
</reference>
<name>A0ABV0TUR7_9TELE</name>
<dbReference type="EMBL" id="JAHRIQ010047618">
    <property type="protein sequence ID" value="MEQ2236655.1"/>
    <property type="molecule type" value="Genomic_DNA"/>
</dbReference>
<comment type="caution">
    <text evidence="1">The sequence shown here is derived from an EMBL/GenBank/DDBJ whole genome shotgun (WGS) entry which is preliminary data.</text>
</comment>
<sequence>SSPPALLRLSVCQLWLDFSPVSDLVENNFKQALSPSIRSHAVFPSCKLLPSTHGCNPVPVPVHINYSSK</sequence>
<keyword evidence="2" id="KW-1185">Reference proteome</keyword>